<evidence type="ECO:0000259" key="3">
    <source>
        <dbReference type="Pfam" id="PF13193"/>
    </source>
</evidence>
<dbReference type="AlphaFoldDB" id="A0A3R9NRW5"/>
<sequence>MNYLEFYKNSIENPESFWLSQAKQLDWYKLPKKCLSKDTNDYYQWFEDGELNLSYLCVDKHINDGYGNDNAIIYDSPVTNTKRAITYNELKEEVSRLAGGLKNLGIEKGDTVIIYMPMIPQALFAMLACARIGAIHSVVFGGFAPHELAIRIDDCKPKAIITATCGIEIKRIIPYKPFVDEAISQASHKPNQVVIFDRGIDVERTQKTYDIDYQELIYNSKPVHPVSVKATHPSYILYTSGTTGKPKGIIRDTGGYATALKFSMKYIYGVDEGDVFWAASDVGWVVGHSYIVYGPLLNRNTTILFEGKPIKTPDASTFWRVISEHQVKVMFTAPTAIRAIKKEDHDGDFINKYDLSCLKYQFLAGERCDVATLTWTKNHLKVPVIDHWWQTESGWPMLANMVGVELQDVKPGSAGMPVCGYDIVILDEHGEEVSAGVEGYVAVKLPLPPGTLMNLWGNPERFKAGYLKRFPGYYFSGDGGYKDEDGYVFITGRVDDIINVAGHRLSTAEMEEVVASHKDVAECAVFGIHCEIKGQKPLGLIVLKSQDVDNEATITSEVIQDVRQEIGAVASFKEVLVVKRLPKTRSGKILRKLLRQMADDLSFNIPSTIDDTNIIQEIQSVYKKNQIGIYKN</sequence>
<dbReference type="InterPro" id="IPR032387">
    <property type="entry name" value="ACAS_N"/>
</dbReference>
<organism evidence="5 6">
    <name type="scientific">Mangrovimonas spongiae</name>
    <dbReference type="NCBI Taxonomy" id="2494697"/>
    <lineage>
        <taxon>Bacteria</taxon>
        <taxon>Pseudomonadati</taxon>
        <taxon>Bacteroidota</taxon>
        <taxon>Flavobacteriia</taxon>
        <taxon>Flavobacteriales</taxon>
        <taxon>Flavobacteriaceae</taxon>
        <taxon>Mangrovimonas</taxon>
    </lineage>
</organism>
<feature type="domain" description="AMP-dependent synthetase/ligase" evidence="2">
    <location>
        <begin position="66"/>
        <end position="444"/>
    </location>
</feature>
<dbReference type="Pfam" id="PF13193">
    <property type="entry name" value="AMP-binding_C"/>
    <property type="match status" value="1"/>
</dbReference>
<dbReference type="InterPro" id="IPR042099">
    <property type="entry name" value="ANL_N_sf"/>
</dbReference>
<feature type="domain" description="Acetyl-coenzyme A synthetase N-terminal" evidence="4">
    <location>
        <begin position="3"/>
        <end position="57"/>
    </location>
</feature>
<dbReference type="NCBIfam" id="NF001208">
    <property type="entry name" value="PRK00174.1"/>
    <property type="match status" value="1"/>
</dbReference>
<evidence type="ECO:0000313" key="6">
    <source>
        <dbReference type="Proteomes" id="UP000270620"/>
    </source>
</evidence>
<reference evidence="5 6" key="1">
    <citation type="submission" date="2018-12" db="EMBL/GenBank/DDBJ databases">
        <title>Mangrovimonas spongiae sp. nov., a novel member of the genus Mangrovimonas isolated from marine sponge.</title>
        <authorList>
            <person name="Zhuang L."/>
            <person name="Luo L."/>
        </authorList>
    </citation>
    <scope>NUCLEOTIDE SEQUENCE [LARGE SCALE GENOMIC DNA]</scope>
    <source>
        <strain evidence="5 6">HN-E26</strain>
    </source>
</reference>
<dbReference type="Gene3D" id="3.30.300.30">
    <property type="match status" value="1"/>
</dbReference>
<dbReference type="InterPro" id="IPR045851">
    <property type="entry name" value="AMP-bd_C_sf"/>
</dbReference>
<evidence type="ECO:0000259" key="4">
    <source>
        <dbReference type="Pfam" id="PF16177"/>
    </source>
</evidence>
<dbReference type="EMBL" id="RWBG01000002">
    <property type="protein sequence ID" value="RSK40330.1"/>
    <property type="molecule type" value="Genomic_DNA"/>
</dbReference>
<dbReference type="GO" id="GO:0050218">
    <property type="term" value="F:propionate-CoA ligase activity"/>
    <property type="evidence" value="ECO:0007669"/>
    <property type="project" value="TreeGrafter"/>
</dbReference>
<dbReference type="InterPro" id="IPR000873">
    <property type="entry name" value="AMP-dep_synth/lig_dom"/>
</dbReference>
<accession>A0A3R9NRW5</accession>
<proteinExistence type="inferred from homology"/>
<evidence type="ECO:0000313" key="5">
    <source>
        <dbReference type="EMBL" id="RSK40330.1"/>
    </source>
</evidence>
<dbReference type="PANTHER" id="PTHR43347">
    <property type="entry name" value="ACYL-COA SYNTHETASE"/>
    <property type="match status" value="1"/>
</dbReference>
<gene>
    <name evidence="5" type="ORF">EJA19_04955</name>
</gene>
<dbReference type="PANTHER" id="PTHR43347:SF3">
    <property type="entry name" value="ACYL-COA SYNTHETASE SHORT-CHAIN FAMILY MEMBER 3, MITOCHONDRIAL"/>
    <property type="match status" value="1"/>
</dbReference>
<dbReference type="SUPFAM" id="SSF56801">
    <property type="entry name" value="Acetyl-CoA synthetase-like"/>
    <property type="match status" value="1"/>
</dbReference>
<feature type="domain" description="AMP-binding enzyme C-terminal" evidence="3">
    <location>
        <begin position="509"/>
        <end position="588"/>
    </location>
</feature>
<dbReference type="Pfam" id="PF16177">
    <property type="entry name" value="ACAS_N"/>
    <property type="match status" value="1"/>
</dbReference>
<dbReference type="Gene3D" id="3.40.50.12780">
    <property type="entry name" value="N-terminal domain of ligase-like"/>
    <property type="match status" value="1"/>
</dbReference>
<keyword evidence="6" id="KW-1185">Reference proteome</keyword>
<dbReference type="InterPro" id="IPR025110">
    <property type="entry name" value="AMP-bd_C"/>
</dbReference>
<evidence type="ECO:0000256" key="1">
    <source>
        <dbReference type="ARBA" id="ARBA00006432"/>
    </source>
</evidence>
<comment type="caution">
    <text evidence="5">The sequence shown here is derived from an EMBL/GenBank/DDBJ whole genome shotgun (WGS) entry which is preliminary data.</text>
</comment>
<dbReference type="GO" id="GO:0070013">
    <property type="term" value="C:intracellular organelle lumen"/>
    <property type="evidence" value="ECO:0007669"/>
    <property type="project" value="UniProtKB-ARBA"/>
</dbReference>
<comment type="similarity">
    <text evidence="1">Belongs to the ATP-dependent AMP-binding enzyme family.</text>
</comment>
<evidence type="ECO:0000259" key="2">
    <source>
        <dbReference type="Pfam" id="PF00501"/>
    </source>
</evidence>
<dbReference type="OrthoDB" id="9778383at2"/>
<dbReference type="Pfam" id="PF00501">
    <property type="entry name" value="AMP-binding"/>
    <property type="match status" value="1"/>
</dbReference>
<dbReference type="InterPro" id="IPR020845">
    <property type="entry name" value="AMP-binding_CS"/>
</dbReference>
<dbReference type="FunFam" id="3.40.50.12780:FF:000011">
    <property type="entry name" value="Acetyl-coenzyme A synthetase 2-like, mitochondrial"/>
    <property type="match status" value="1"/>
</dbReference>
<dbReference type="PROSITE" id="PS00455">
    <property type="entry name" value="AMP_BINDING"/>
    <property type="match status" value="1"/>
</dbReference>
<name>A0A3R9NRW5_9FLAO</name>
<protein>
    <submittedName>
        <fullName evidence="5">Propionyl-CoA synthetase</fullName>
    </submittedName>
</protein>
<dbReference type="RefSeq" id="WP_125467250.1">
    <property type="nucleotide sequence ID" value="NZ_RWBG01000002.1"/>
</dbReference>
<dbReference type="Proteomes" id="UP000270620">
    <property type="component" value="Unassembled WGS sequence"/>
</dbReference>